<evidence type="ECO:0000256" key="2">
    <source>
        <dbReference type="SAM" id="Coils"/>
    </source>
</evidence>
<gene>
    <name evidence="5" type="primary">LOC104699402</name>
</gene>
<dbReference type="Pfam" id="PF22486">
    <property type="entry name" value="MATH_2"/>
    <property type="match status" value="1"/>
</dbReference>
<organism evidence="4 5">
    <name type="scientific">Camelina sativa</name>
    <name type="common">False flax</name>
    <name type="synonym">Myagrum sativum</name>
    <dbReference type="NCBI Taxonomy" id="90675"/>
    <lineage>
        <taxon>Eukaryota</taxon>
        <taxon>Viridiplantae</taxon>
        <taxon>Streptophyta</taxon>
        <taxon>Embryophyta</taxon>
        <taxon>Tracheophyta</taxon>
        <taxon>Spermatophyta</taxon>
        <taxon>Magnoliopsida</taxon>
        <taxon>eudicotyledons</taxon>
        <taxon>Gunneridae</taxon>
        <taxon>Pentapetalae</taxon>
        <taxon>rosids</taxon>
        <taxon>malvids</taxon>
        <taxon>Brassicales</taxon>
        <taxon>Brassicaceae</taxon>
        <taxon>Camelineae</taxon>
        <taxon>Camelina</taxon>
    </lineage>
</organism>
<dbReference type="PANTHER" id="PTHR46236">
    <property type="entry name" value="TRAF-LIKE SUPERFAMILY PROTEIN"/>
    <property type="match status" value="1"/>
</dbReference>
<dbReference type="InterPro" id="IPR002083">
    <property type="entry name" value="MATH/TRAF_dom"/>
</dbReference>
<dbReference type="CDD" id="cd00121">
    <property type="entry name" value="MATH"/>
    <property type="match status" value="1"/>
</dbReference>
<dbReference type="PROSITE" id="PS50144">
    <property type="entry name" value="MATH"/>
    <property type="match status" value="1"/>
</dbReference>
<proteinExistence type="predicted"/>
<dbReference type="SUPFAM" id="SSF49599">
    <property type="entry name" value="TRAF domain-like"/>
    <property type="match status" value="1"/>
</dbReference>
<evidence type="ECO:0000313" key="5">
    <source>
        <dbReference type="RefSeq" id="XP_019101978.1"/>
    </source>
</evidence>
<dbReference type="InterPro" id="IPR050804">
    <property type="entry name" value="MCC"/>
</dbReference>
<dbReference type="GeneID" id="104699402"/>
<reference evidence="4" key="1">
    <citation type="journal article" date="2014" name="Nat. Commun.">
        <title>The emerging biofuel crop Camelina sativa retains a highly undifferentiated hexaploid genome structure.</title>
        <authorList>
            <person name="Kagale S."/>
            <person name="Koh C."/>
            <person name="Nixon J."/>
            <person name="Bollina V."/>
            <person name="Clarke W.E."/>
            <person name="Tuteja R."/>
            <person name="Spillane C."/>
            <person name="Robinson S.J."/>
            <person name="Links M.G."/>
            <person name="Clarke C."/>
            <person name="Higgins E.E."/>
            <person name="Huebert T."/>
            <person name="Sharpe A.G."/>
            <person name="Parkin I.A."/>
        </authorList>
    </citation>
    <scope>NUCLEOTIDE SEQUENCE [LARGE SCALE GENOMIC DNA]</scope>
    <source>
        <strain evidence="4">cv. DH55</strain>
    </source>
</reference>
<dbReference type="InterPro" id="IPR008974">
    <property type="entry name" value="TRAF-like"/>
</dbReference>
<feature type="domain" description="MATH" evidence="3">
    <location>
        <begin position="5"/>
        <end position="134"/>
    </location>
</feature>
<dbReference type="PROSITE" id="PS51257">
    <property type="entry name" value="PROKAR_LIPOPROTEIN"/>
    <property type="match status" value="1"/>
</dbReference>
<evidence type="ECO:0000313" key="4">
    <source>
        <dbReference type="Proteomes" id="UP000694864"/>
    </source>
</evidence>
<sequence>MWNQKPCFRCEIDNFSEKEALITSQVFVSGGCKWFLNVHPKGDRVFKFNEYLSLYLNVANPKSLRNGWKRTANFYFVLHNQSDKEFYRSPIGGQESTEFCAETPSWGWPYSLARSKPQEKGYLENDRLIIEIYINNVDALDGEGEDVSLEKDETVENNGFHVFASQVTPVTKIFKEHPDIAEHLKVKNQVVKTVYMNVLRNAHSELSELEEVGFKIDWLKLKLAEVSLKGKKEITDVIQQFREPKVEEVSLGTKKSDDDDGSRVQQLEERLKNLELMELDFKLDCMNSKLEEVSLEKKKADADWYRVQQLEESVKSLVIMVSDLKVELDKKTTKYSTDGFLLVDEVA</sequence>
<evidence type="ECO:0000259" key="3">
    <source>
        <dbReference type="PROSITE" id="PS50144"/>
    </source>
</evidence>
<name>A0ABM1RSJ0_CAMSA</name>
<keyword evidence="1 2" id="KW-0175">Coiled coil</keyword>
<protein>
    <submittedName>
        <fullName evidence="5">MATH domain and coiled-coil domain-containing protein At2g42480-like</fullName>
    </submittedName>
</protein>
<feature type="coiled-coil region" evidence="2">
    <location>
        <begin position="264"/>
        <end position="327"/>
    </location>
</feature>
<evidence type="ECO:0000256" key="1">
    <source>
        <dbReference type="ARBA" id="ARBA00023054"/>
    </source>
</evidence>
<dbReference type="PANTHER" id="PTHR46236:SF12">
    <property type="entry name" value="MATH DOMAIN-CONTAINING PROTEIN"/>
    <property type="match status" value="1"/>
</dbReference>
<keyword evidence="4" id="KW-1185">Reference proteome</keyword>
<dbReference type="Gene3D" id="2.60.210.10">
    <property type="entry name" value="Apoptosis, Tumor Necrosis Factor Receptor Associated Protein 2, Chain A"/>
    <property type="match status" value="1"/>
</dbReference>
<reference evidence="5" key="2">
    <citation type="submission" date="2025-08" db="UniProtKB">
        <authorList>
            <consortium name="RefSeq"/>
        </authorList>
    </citation>
    <scope>IDENTIFICATION</scope>
    <source>
        <tissue evidence="5">Leaf</tissue>
    </source>
</reference>
<accession>A0ABM1RSJ0</accession>
<dbReference type="Proteomes" id="UP000694864">
    <property type="component" value="Chromosome 6"/>
</dbReference>
<dbReference type="RefSeq" id="XP_019101978.1">
    <property type="nucleotide sequence ID" value="XM_019246433.1"/>
</dbReference>